<dbReference type="GO" id="GO:0046872">
    <property type="term" value="F:metal ion binding"/>
    <property type="evidence" value="ECO:0007669"/>
    <property type="project" value="UniProtKB-KW"/>
</dbReference>
<organism evidence="18 19">
    <name type="scientific">Sphingomonas desiccabilis</name>
    <dbReference type="NCBI Taxonomy" id="429134"/>
    <lineage>
        <taxon>Bacteria</taxon>
        <taxon>Pseudomonadati</taxon>
        <taxon>Pseudomonadota</taxon>
        <taxon>Alphaproteobacteria</taxon>
        <taxon>Sphingomonadales</taxon>
        <taxon>Sphingomonadaceae</taxon>
        <taxon>Sphingomonas</taxon>
    </lineage>
</organism>
<evidence type="ECO:0000256" key="10">
    <source>
        <dbReference type="ARBA" id="ARBA00023004"/>
    </source>
</evidence>
<dbReference type="InterPro" id="IPR018028">
    <property type="entry name" value="Catalase"/>
</dbReference>
<evidence type="ECO:0000256" key="4">
    <source>
        <dbReference type="ARBA" id="ARBA00012314"/>
    </source>
</evidence>
<dbReference type="CDD" id="cd08154">
    <property type="entry name" value="catalase_clade_1"/>
    <property type="match status" value="1"/>
</dbReference>
<dbReference type="PROSITE" id="PS00438">
    <property type="entry name" value="CATALASE_2"/>
    <property type="match status" value="1"/>
</dbReference>
<gene>
    <name evidence="18" type="ORF">EO081_15420</name>
</gene>
<dbReference type="OrthoDB" id="9761719at2"/>
<dbReference type="Pfam" id="PF06628">
    <property type="entry name" value="Catalase-rel"/>
    <property type="match status" value="1"/>
</dbReference>
<evidence type="ECO:0000256" key="6">
    <source>
        <dbReference type="ARBA" id="ARBA00022559"/>
    </source>
</evidence>
<sequence>MAFTTSRAGLLAACINLSLVGSVLAQDAARQAADPASTQAASRMQTAAAPTIPERPVLSQPGVPGTVQAGGTGAAIDAPQFTRDNGAPIGENRHSKAVGDMGPVLLEDAHLIEKLARFDRERVPERVVHARGTGAQGVFRATADISDITKASLFVPGKETPVFVRFSTVIHGAGSPETMRDPHGFATKFYTDQGNWDLVGNNLPIFFIRDAIQFPDMIHSLKPSPVTNKQDPSRLFDFFSKTPEATNMITQVWTNLGTPASYRTMDGSGVHAFKLVNAQGKTIFAKFRWISHQGVKNLNGEQVAKANFNFLTDDLYGQISAGNHPSWDLMVQTMSGDQFAALDYNPFDDTKEWLGVPFRKIGEMTLNKVPDNFFEWTEQSAFAPSNMVPGIEPSPDRMLQGRLFSYADTQRYRVGANVMTLPVNRPRVAVVNNNQDGQLNATQRSSDVNYFPADTAPKTTAAEFRNSTYEVSGVVDSKPIEKTSNFEQAGIFYRSLKPQDKADLVKNLAADLGQVTSMRVKTMMLSYFYQADKDYGTRVAKAVDVPLSEVVKAANEYRAAYPEQFGAN</sequence>
<evidence type="ECO:0000256" key="11">
    <source>
        <dbReference type="ARBA" id="ARBA00023324"/>
    </source>
</evidence>
<dbReference type="SMART" id="SM01060">
    <property type="entry name" value="Catalase"/>
    <property type="match status" value="1"/>
</dbReference>
<evidence type="ECO:0000256" key="16">
    <source>
        <dbReference type="SAM" id="SignalP"/>
    </source>
</evidence>
<dbReference type="PANTHER" id="PTHR11465">
    <property type="entry name" value="CATALASE"/>
    <property type="match status" value="1"/>
</dbReference>
<dbReference type="InterPro" id="IPR020835">
    <property type="entry name" value="Catalase_sf"/>
</dbReference>
<keyword evidence="7 13" id="KW-0349">Heme</keyword>
<dbReference type="EMBL" id="SDPT01000003">
    <property type="protein sequence ID" value="RXZ30676.1"/>
    <property type="molecule type" value="Genomic_DNA"/>
</dbReference>
<evidence type="ECO:0000256" key="8">
    <source>
        <dbReference type="ARBA" id="ARBA00022723"/>
    </source>
</evidence>
<feature type="chain" id="PRO_5020794132" description="Catalase" evidence="16">
    <location>
        <begin position="26"/>
        <end position="568"/>
    </location>
</feature>
<dbReference type="InterPro" id="IPR024711">
    <property type="entry name" value="Catalase_clade1/3"/>
</dbReference>
<dbReference type="InterPro" id="IPR010582">
    <property type="entry name" value="Catalase_immune_responsive"/>
</dbReference>
<accession>A0A4Q2IS34</accession>
<dbReference type="InterPro" id="IPR011614">
    <property type="entry name" value="Catalase_core"/>
</dbReference>
<evidence type="ECO:0000256" key="12">
    <source>
        <dbReference type="PIRSR" id="PIRSR038928-1"/>
    </source>
</evidence>
<keyword evidence="6 14" id="KW-0575">Peroxidase</keyword>
<dbReference type="Proteomes" id="UP000292347">
    <property type="component" value="Unassembled WGS sequence"/>
</dbReference>
<dbReference type="PRINTS" id="PR00067">
    <property type="entry name" value="CATALASE"/>
</dbReference>
<reference evidence="18 19" key="1">
    <citation type="submission" date="2019-01" db="EMBL/GenBank/DDBJ databases">
        <title>Sphingomonas mucosissima sp. nov. and Sphingomonas desiccabilis sp. nov., from biological soil crusts in the Colorado Plateau, USA.</title>
        <authorList>
            <person name="Zhu D."/>
        </authorList>
    </citation>
    <scope>NUCLEOTIDE SEQUENCE [LARGE SCALE GENOMIC DNA]</scope>
    <source>
        <strain evidence="18 19">CP1D</strain>
    </source>
</reference>
<feature type="signal peptide" evidence="16">
    <location>
        <begin position="1"/>
        <end position="25"/>
    </location>
</feature>
<evidence type="ECO:0000256" key="13">
    <source>
        <dbReference type="PIRSR" id="PIRSR038928-2"/>
    </source>
</evidence>
<dbReference type="InterPro" id="IPR024708">
    <property type="entry name" value="Catalase_AS"/>
</dbReference>
<dbReference type="GO" id="GO:0042542">
    <property type="term" value="P:response to hydrogen peroxide"/>
    <property type="evidence" value="ECO:0007669"/>
    <property type="project" value="TreeGrafter"/>
</dbReference>
<keyword evidence="9 14" id="KW-0560">Oxidoreductase</keyword>
<comment type="catalytic activity">
    <reaction evidence="14">
        <text>2 H2O2 = O2 + 2 H2O</text>
        <dbReference type="Rhea" id="RHEA:20309"/>
        <dbReference type="ChEBI" id="CHEBI:15377"/>
        <dbReference type="ChEBI" id="CHEBI:15379"/>
        <dbReference type="ChEBI" id="CHEBI:16240"/>
        <dbReference type="EC" id="1.11.1.6"/>
    </reaction>
</comment>
<keyword evidence="16" id="KW-0732">Signal</keyword>
<evidence type="ECO:0000256" key="5">
    <source>
        <dbReference type="ARBA" id="ARBA00014132"/>
    </source>
</evidence>
<keyword evidence="8 13" id="KW-0479">Metal-binding</keyword>
<evidence type="ECO:0000256" key="9">
    <source>
        <dbReference type="ARBA" id="ARBA00023002"/>
    </source>
</evidence>
<evidence type="ECO:0000313" key="19">
    <source>
        <dbReference type="Proteomes" id="UP000292347"/>
    </source>
</evidence>
<dbReference type="AlphaFoldDB" id="A0A4Q2IS34"/>
<feature type="active site" evidence="12">
    <location>
        <position position="201"/>
    </location>
</feature>
<evidence type="ECO:0000256" key="2">
    <source>
        <dbReference type="ARBA" id="ARBA00002974"/>
    </source>
</evidence>
<evidence type="ECO:0000256" key="7">
    <source>
        <dbReference type="ARBA" id="ARBA00022617"/>
    </source>
</evidence>
<feature type="active site" evidence="12">
    <location>
        <position position="129"/>
    </location>
</feature>
<protein>
    <recommendedName>
        <fullName evidence="5 14">Catalase</fullName>
        <ecNumber evidence="4 14">1.11.1.6</ecNumber>
    </recommendedName>
</protein>
<dbReference type="GO" id="GO:0042744">
    <property type="term" value="P:hydrogen peroxide catabolic process"/>
    <property type="evidence" value="ECO:0007669"/>
    <property type="project" value="UniProtKB-KW"/>
</dbReference>
<evidence type="ECO:0000256" key="14">
    <source>
        <dbReference type="RuleBase" id="RU000498"/>
    </source>
</evidence>
<name>A0A4Q2IS34_9SPHN</name>
<feature type="domain" description="Catalase core" evidence="17">
    <location>
        <begin position="82"/>
        <end position="459"/>
    </location>
</feature>
<dbReference type="GO" id="GO:0020037">
    <property type="term" value="F:heme binding"/>
    <property type="evidence" value="ECO:0007669"/>
    <property type="project" value="InterPro"/>
</dbReference>
<dbReference type="Pfam" id="PF00199">
    <property type="entry name" value="Catalase"/>
    <property type="match status" value="1"/>
</dbReference>
<keyword evidence="10 13" id="KW-0408">Iron</keyword>
<dbReference type="InterPro" id="IPR002226">
    <property type="entry name" value="Catalase_haem_BS"/>
</dbReference>
<dbReference type="SUPFAM" id="SSF56634">
    <property type="entry name" value="Heme-dependent catalase-like"/>
    <property type="match status" value="1"/>
</dbReference>
<feature type="region of interest" description="Disordered" evidence="15">
    <location>
        <begin position="35"/>
        <end position="96"/>
    </location>
</feature>
<dbReference type="PIRSF" id="PIRSF038928">
    <property type="entry name" value="Catalase_clade1-3"/>
    <property type="match status" value="1"/>
</dbReference>
<dbReference type="PANTHER" id="PTHR11465:SF23">
    <property type="entry name" value="CATALASE-2"/>
    <property type="match status" value="1"/>
</dbReference>
<dbReference type="GO" id="GO:0005737">
    <property type="term" value="C:cytoplasm"/>
    <property type="evidence" value="ECO:0007669"/>
    <property type="project" value="TreeGrafter"/>
</dbReference>
<comment type="similarity">
    <text evidence="3 14">Belongs to the catalase family.</text>
</comment>
<evidence type="ECO:0000256" key="3">
    <source>
        <dbReference type="ARBA" id="ARBA00005329"/>
    </source>
</evidence>
<dbReference type="GO" id="GO:0004096">
    <property type="term" value="F:catalase activity"/>
    <property type="evidence" value="ECO:0007669"/>
    <property type="project" value="UniProtKB-EC"/>
</dbReference>
<proteinExistence type="inferred from homology"/>
<dbReference type="PROSITE" id="PS51402">
    <property type="entry name" value="CATALASE_3"/>
    <property type="match status" value="1"/>
</dbReference>
<comment type="function">
    <text evidence="2">Decomposes hydrogen peroxide into water and oxygen; serves to protect cells from the toxic effects of hydrogen peroxide.</text>
</comment>
<comment type="caution">
    <text evidence="18">The sequence shown here is derived from an EMBL/GenBank/DDBJ whole genome shotgun (WGS) entry which is preliminary data.</text>
</comment>
<evidence type="ECO:0000256" key="15">
    <source>
        <dbReference type="SAM" id="MobiDB-lite"/>
    </source>
</evidence>
<dbReference type="EC" id="1.11.1.6" evidence="4 14"/>
<dbReference type="PROSITE" id="PS00437">
    <property type="entry name" value="CATALASE_1"/>
    <property type="match status" value="1"/>
</dbReference>
<evidence type="ECO:0000256" key="1">
    <source>
        <dbReference type="ARBA" id="ARBA00001971"/>
    </source>
</evidence>
<evidence type="ECO:0000313" key="18">
    <source>
        <dbReference type="EMBL" id="RXZ30676.1"/>
    </source>
</evidence>
<dbReference type="Gene3D" id="2.40.180.10">
    <property type="entry name" value="Catalase core domain"/>
    <property type="match status" value="1"/>
</dbReference>
<evidence type="ECO:0000259" key="17">
    <source>
        <dbReference type="SMART" id="SM01060"/>
    </source>
</evidence>
<comment type="cofactor">
    <cofactor evidence="1 13">
        <name>heme</name>
        <dbReference type="ChEBI" id="CHEBI:30413"/>
    </cofactor>
</comment>
<keyword evidence="19" id="KW-1185">Reference proteome</keyword>
<keyword evidence="11 14" id="KW-0376">Hydrogen peroxide</keyword>
<feature type="binding site" description="axial binding residue" evidence="13">
    <location>
        <position position="406"/>
    </location>
    <ligand>
        <name>heme</name>
        <dbReference type="ChEBI" id="CHEBI:30413"/>
    </ligand>
    <ligandPart>
        <name>Fe</name>
        <dbReference type="ChEBI" id="CHEBI:18248"/>
    </ligandPart>
</feature>